<comment type="caution">
    <text evidence="3">The sequence shown here is derived from an EMBL/GenBank/DDBJ whole genome shotgun (WGS) entry which is preliminary data.</text>
</comment>
<name>A0A1V2LEV6_CYBFA</name>
<evidence type="ECO:0000313" key="4">
    <source>
        <dbReference type="Proteomes" id="UP000189513"/>
    </source>
</evidence>
<keyword evidence="4" id="KW-1185">Reference proteome</keyword>
<dbReference type="STRING" id="36022.A0A1V2LEV6"/>
<evidence type="ECO:0000313" key="3">
    <source>
        <dbReference type="EMBL" id="ONH69601.1"/>
    </source>
</evidence>
<dbReference type="VEuPathDB" id="FungiDB:BON22_0403"/>
<feature type="region of interest" description="Disordered" evidence="1">
    <location>
        <begin position="1"/>
        <end position="30"/>
    </location>
</feature>
<evidence type="ECO:0000256" key="1">
    <source>
        <dbReference type="SAM" id="MobiDB-lite"/>
    </source>
</evidence>
<feature type="compositionally biased region" description="Polar residues" evidence="1">
    <location>
        <begin position="8"/>
        <end position="26"/>
    </location>
</feature>
<proteinExistence type="predicted"/>
<dbReference type="Pfam" id="PF08616">
    <property type="entry name" value="SPA"/>
    <property type="match status" value="1"/>
</dbReference>
<dbReference type="PANTHER" id="PTHR28245">
    <property type="entry name" value="ARF3-INTERACTING PROTEIN 1"/>
    <property type="match status" value="1"/>
</dbReference>
<gene>
    <name evidence="3" type="ORF">BON22_0403</name>
</gene>
<dbReference type="GO" id="GO:0005935">
    <property type="term" value="C:cellular bud neck"/>
    <property type="evidence" value="ECO:0007669"/>
    <property type="project" value="TreeGrafter"/>
</dbReference>
<dbReference type="GO" id="GO:0051666">
    <property type="term" value="P:actin cortical patch localization"/>
    <property type="evidence" value="ECO:0007669"/>
    <property type="project" value="TreeGrafter"/>
</dbReference>
<reference evidence="4" key="1">
    <citation type="journal article" date="2017" name="Genome Announc.">
        <title>Genome sequences of Cyberlindnera fabianii 65, Pichia kudriavzevii 129, and Saccharomyces cerevisiae 131 isolated from fermented masau fruits in Zimbabwe.</title>
        <authorList>
            <person name="van Rijswijck I.M.H."/>
            <person name="Derks M.F.L."/>
            <person name="Abee T."/>
            <person name="de Ridder D."/>
            <person name="Smid E.J."/>
        </authorList>
    </citation>
    <scope>NUCLEOTIDE SEQUENCE [LARGE SCALE GENOMIC DNA]</scope>
    <source>
        <strain evidence="4">65</strain>
    </source>
</reference>
<accession>A0A1V2LEV6</accession>
<dbReference type="Pfam" id="PF07792">
    <property type="entry name" value="Afi1"/>
    <property type="match status" value="1"/>
</dbReference>
<sequence length="647" mass="75264">MSRDYSPTKPQLRQGLTSSSQAQYSSPDKRQLNCVPGAPLVKYVLSAEFDVKIGAVVKHQVPRKIPGFKEHLGTLGELMIPSSSEHNENSYSVFILYKDSSGMYRLLPDSDVDMVEEGVFGLQRMNINEMSTIFEKTTHDDDTLFFFTVTRSVESTKNERGRVIKSISVGTPLRNFVIFKHLITLTIDLYINDGNLSHLVSLFNVINSTDVSMWRSYITANSHLYNLLSLDYDFNNRIFLTHFKNMKTKDVNTKQPVKYKNGVLQYFPQYDVSASPEHAVMSKIPLNLPLNIHPTDITTDLKLTNLILKFLHELSSQLNRINYRNLNIVIYSSENVDVLSAFIMVLSNFLNGFNKTYFHNDRILYFPLIDLYNWEKVLDYNTQTKNTKIIGTNNIILKENTEFYDFFYDLDTSSIGLSERLETLDHPLEKTHDFLELTDTLLQQQHDYNTVRVSLQRFNLWEIIRILKRSDTDQSEVNLKDYYLSRNKNVVLFDEFFEYKTIQLIEVINELVQLLITPFSSLTSVDIDVLKRCYDFIYSYISSTTVKGRIEMFLYLLEIFPTNIKSPSDLIFDIEHSLIDQRLISDVFKPLLYGDVQIQRRVAKVYSVLSKSMLRVVLEQRLDLFVMTMLEEYKSRNKIKTEALHTS</sequence>
<dbReference type="GO" id="GO:0000282">
    <property type="term" value="P:cellular bud site selection"/>
    <property type="evidence" value="ECO:0007669"/>
    <property type="project" value="TreeGrafter"/>
</dbReference>
<dbReference type="GO" id="GO:0005886">
    <property type="term" value="C:plasma membrane"/>
    <property type="evidence" value="ECO:0007669"/>
    <property type="project" value="TreeGrafter"/>
</dbReference>
<dbReference type="InterPro" id="IPR012860">
    <property type="entry name" value="Afi1_N"/>
</dbReference>
<organism evidence="3 4">
    <name type="scientific">Cyberlindnera fabianii</name>
    <name type="common">Yeast</name>
    <name type="synonym">Hansenula fabianii</name>
    <dbReference type="NCBI Taxonomy" id="36022"/>
    <lineage>
        <taxon>Eukaryota</taxon>
        <taxon>Fungi</taxon>
        <taxon>Dikarya</taxon>
        <taxon>Ascomycota</taxon>
        <taxon>Saccharomycotina</taxon>
        <taxon>Saccharomycetes</taxon>
        <taxon>Phaffomycetales</taxon>
        <taxon>Phaffomycetaceae</taxon>
        <taxon>Cyberlindnera</taxon>
    </lineage>
</organism>
<dbReference type="EMBL" id="MPUK01000001">
    <property type="protein sequence ID" value="ONH69601.1"/>
    <property type="molecule type" value="Genomic_DNA"/>
</dbReference>
<evidence type="ECO:0000259" key="2">
    <source>
        <dbReference type="Pfam" id="PF07792"/>
    </source>
</evidence>
<dbReference type="PANTHER" id="PTHR28245:SF1">
    <property type="entry name" value="ARF3-INTERACTING PROTEIN 1"/>
    <property type="match status" value="1"/>
</dbReference>
<dbReference type="Proteomes" id="UP000189513">
    <property type="component" value="Unassembled WGS sequence"/>
</dbReference>
<dbReference type="AlphaFoldDB" id="A0A1V2LEV6"/>
<dbReference type="InterPro" id="IPR052809">
    <property type="entry name" value="Actin_polarity_regulatory"/>
</dbReference>
<dbReference type="OMA" id="MLPDQIH"/>
<protein>
    <submittedName>
        <fullName evidence="3">ARF3-interacting protein 1</fullName>
    </submittedName>
</protein>
<feature type="domain" description="Arf3-interacting protein 1 N-terminal" evidence="2">
    <location>
        <begin position="43"/>
        <end position="102"/>
    </location>
</feature>